<dbReference type="AlphaFoldDB" id="A0A6J4QT28"/>
<evidence type="ECO:0000313" key="1">
    <source>
        <dbReference type="EMBL" id="CAA9454328.1"/>
    </source>
</evidence>
<dbReference type="EMBL" id="CADCVG010000056">
    <property type="protein sequence ID" value="CAA9454328.1"/>
    <property type="molecule type" value="Genomic_DNA"/>
</dbReference>
<sequence length="38" mass="4339">MRLTRPRDPQRELVPGADIGCPFLVELDVGARHREKPL</sequence>
<protein>
    <submittedName>
        <fullName evidence="1">Uncharacterized protein</fullName>
    </submittedName>
</protein>
<reference evidence="1" key="1">
    <citation type="submission" date="2020-02" db="EMBL/GenBank/DDBJ databases">
        <authorList>
            <person name="Meier V. D."/>
        </authorList>
    </citation>
    <scope>NUCLEOTIDE SEQUENCE</scope>
    <source>
        <strain evidence="1">AVDCRST_MAG14</strain>
    </source>
</reference>
<accession>A0A6J4QT28</accession>
<proteinExistence type="predicted"/>
<organism evidence="1">
    <name type="scientific">uncultured Rubrobacteraceae bacterium</name>
    <dbReference type="NCBI Taxonomy" id="349277"/>
    <lineage>
        <taxon>Bacteria</taxon>
        <taxon>Bacillati</taxon>
        <taxon>Actinomycetota</taxon>
        <taxon>Rubrobacteria</taxon>
        <taxon>Rubrobacterales</taxon>
        <taxon>Rubrobacteraceae</taxon>
        <taxon>environmental samples</taxon>
    </lineage>
</organism>
<name>A0A6J4QT28_9ACTN</name>
<gene>
    <name evidence="1" type="ORF">AVDCRST_MAG14-1363</name>
</gene>